<organism evidence="6 7">
    <name type="scientific">Phytopseudomonas seleniipraecipitans</name>
    <dbReference type="NCBI Taxonomy" id="640205"/>
    <lineage>
        <taxon>Bacteria</taxon>
        <taxon>Pseudomonadati</taxon>
        <taxon>Pseudomonadota</taxon>
        <taxon>Gammaproteobacteria</taxon>
        <taxon>Pseudomonadales</taxon>
        <taxon>Pseudomonadaceae</taxon>
        <taxon>Phytopseudomonas</taxon>
    </lineage>
</organism>
<dbReference type="EMBL" id="CP076114">
    <property type="protein sequence ID" value="UUD62316.1"/>
    <property type="molecule type" value="Genomic_DNA"/>
</dbReference>
<dbReference type="PANTHER" id="PTHR30408">
    <property type="entry name" value="TYPE-1 RESTRICTION ENZYME ECOKI SPECIFICITY PROTEIN"/>
    <property type="match status" value="1"/>
</dbReference>
<evidence type="ECO:0000256" key="3">
    <source>
        <dbReference type="ARBA" id="ARBA00023125"/>
    </source>
</evidence>
<dbReference type="Gene3D" id="1.10.287.1120">
    <property type="entry name" value="Bipartite methylase S protein"/>
    <property type="match status" value="2"/>
</dbReference>
<dbReference type="Pfam" id="PF01420">
    <property type="entry name" value="Methylase_S"/>
    <property type="match status" value="2"/>
</dbReference>
<sequence length="403" mass="44417">MSAEVRPGYKQRELGVIPESWELVSLKDLGTSFKPSIKAGPFGSSLTKASYVSEGYKVYGQEQVIRGDHTYGDYFISKAKFNELVACSVSPGDILISLVGTAGKLIVLPDDAALGVINPRLLRLSFDKGRVCPLFFKSLFETTAVQAYLERYAQGGTMGVLNAGVLRPIVIALPSLNEQAVISKTLSDIEALICSLDQMIAKKRDIQQAAMQQLLTGQGRLPGFSGEWKNRSLGDIANIKTGSKNNQDKVEDGEYPFYVRSATVERINSFSHDCEAILVPGEGNIGSIFHYIDGRFDVHQRVYAITQFASDVSGKYIHLFMSVHFGAHAMQNSVKATVDSLRLPTFQVFKVLLPPTKEEQIAIANILHDIESELAILEARRDKALQLKQGMMQELLTGRIRLV</sequence>
<dbReference type="SUPFAM" id="SSF116734">
    <property type="entry name" value="DNA methylase specificity domain"/>
    <property type="match status" value="2"/>
</dbReference>
<keyword evidence="6" id="KW-0378">Hydrolase</keyword>
<protein>
    <submittedName>
        <fullName evidence="6">Restriction endonuclease subunit S</fullName>
        <ecNumber evidence="6">3.1.21.-</ecNumber>
    </submittedName>
</protein>
<proteinExistence type="inferred from homology"/>
<dbReference type="Proteomes" id="UP000887421">
    <property type="component" value="Chromosome"/>
</dbReference>
<name>A0ABY5J2P5_9GAMM</name>
<evidence type="ECO:0000256" key="4">
    <source>
        <dbReference type="SAM" id="Coils"/>
    </source>
</evidence>
<evidence type="ECO:0000313" key="6">
    <source>
        <dbReference type="EMBL" id="UUD62316.1"/>
    </source>
</evidence>
<keyword evidence="6" id="KW-0540">Nuclease</keyword>
<evidence type="ECO:0000259" key="5">
    <source>
        <dbReference type="Pfam" id="PF01420"/>
    </source>
</evidence>
<feature type="domain" description="Type I restriction modification DNA specificity" evidence="5">
    <location>
        <begin position="18"/>
        <end position="192"/>
    </location>
</feature>
<dbReference type="GO" id="GO:0016787">
    <property type="term" value="F:hydrolase activity"/>
    <property type="evidence" value="ECO:0007669"/>
    <property type="project" value="UniProtKB-KW"/>
</dbReference>
<keyword evidence="3" id="KW-0238">DNA-binding</keyword>
<dbReference type="InterPro" id="IPR044946">
    <property type="entry name" value="Restrct_endonuc_typeI_TRD_sf"/>
</dbReference>
<dbReference type="InterPro" id="IPR052021">
    <property type="entry name" value="Type-I_RS_S_subunit"/>
</dbReference>
<dbReference type="InterPro" id="IPR000055">
    <property type="entry name" value="Restrct_endonuc_typeI_TRD"/>
</dbReference>
<dbReference type="RefSeq" id="WP_070882418.1">
    <property type="nucleotide sequence ID" value="NZ_CP076114.1"/>
</dbReference>
<dbReference type="Gene3D" id="3.90.220.20">
    <property type="entry name" value="DNA methylase specificity domains"/>
    <property type="match status" value="2"/>
</dbReference>
<gene>
    <name evidence="6" type="ORF">D16iCDA_11430</name>
</gene>
<evidence type="ECO:0000256" key="1">
    <source>
        <dbReference type="ARBA" id="ARBA00010923"/>
    </source>
</evidence>
<accession>A0ABY5J2P5</accession>
<keyword evidence="7" id="KW-1185">Reference proteome</keyword>
<feature type="domain" description="Type I restriction modification DNA specificity" evidence="5">
    <location>
        <begin position="227"/>
        <end position="382"/>
    </location>
</feature>
<keyword evidence="4" id="KW-0175">Coiled coil</keyword>
<evidence type="ECO:0000313" key="7">
    <source>
        <dbReference type="Proteomes" id="UP000887421"/>
    </source>
</evidence>
<keyword evidence="2" id="KW-0680">Restriction system</keyword>
<reference evidence="6" key="1">
    <citation type="submission" date="2021-05" db="EMBL/GenBank/DDBJ databases">
        <title>Complete genome sequence of Pseudomonas seleniipraecipitans strain D1-6.</title>
        <authorList>
            <person name="Lafi F."/>
            <person name="Eida A."/>
            <person name="Alam I."/>
            <person name="Hert H."/>
            <person name="Saad M."/>
        </authorList>
    </citation>
    <scope>NUCLEOTIDE SEQUENCE</scope>
    <source>
        <strain evidence="6">D1-6</strain>
    </source>
</reference>
<keyword evidence="6" id="KW-0255">Endonuclease</keyword>
<feature type="coiled-coil region" evidence="4">
    <location>
        <begin position="367"/>
        <end position="394"/>
    </location>
</feature>
<dbReference type="PANTHER" id="PTHR30408:SF12">
    <property type="entry name" value="TYPE I RESTRICTION ENZYME MJAVIII SPECIFICITY SUBUNIT"/>
    <property type="match status" value="1"/>
</dbReference>
<dbReference type="EC" id="3.1.21.-" evidence="6"/>
<evidence type="ECO:0000256" key="2">
    <source>
        <dbReference type="ARBA" id="ARBA00022747"/>
    </source>
</evidence>
<comment type="similarity">
    <text evidence="1">Belongs to the type-I restriction system S methylase family.</text>
</comment>
<dbReference type="GO" id="GO:0004519">
    <property type="term" value="F:endonuclease activity"/>
    <property type="evidence" value="ECO:0007669"/>
    <property type="project" value="UniProtKB-KW"/>
</dbReference>